<gene>
    <name evidence="1" type="ORF">LTS18_009575</name>
</gene>
<accession>A0ACC3DAA3</accession>
<sequence length="1098" mass="118424">MKVAQLLLCTLTAVTSHQATAQRVVPRQDGIDSATSSSTASSIQESASSRTLSAAASSTSSTFATSFASSAERTPTSIPGQASDTAGASLPTMAASNGTAERDPDALPIPPTITPAMGIAGVVLLLSGLAYGLVGIRKRWMYISLSVAYLTALAVTVLIIYLMNPPVSDAVQGAFLVAATITGVVFGALSLIFPEVTEGLGCLLGGFCLSMWFMVLRPGGLIGSTTGRATFISVMSVVAFSLSFSHHTRTYGLIVCIAFAGATSIVLGIDCFSRAGLKEFWLYIWDLNTDVFPIDTNTYPMTRGIIVEIACIIIFWLFGLMSQFKLWKLIKERREKRAADQLQEVENLEKLETEAGKRVQDETDRDRARWEAIYGDKDNAKVTTESRSSGSIIETKDVSRITLVDVSAGHSQVKLSAKRASGTPSTIATTIPADEIQQIDAEGNTVSRYSTGANSTAADPGGADAVEASQDIAKPSGPAIVPLPFKIPTVGGKHDADDTDSVSAIPDVADNVYNPARGGKRMTGTRVVSGDSFMTAEDGRPSFDRASSLAATIDRLDEEVASLPPFSRPPSQADDVMENGKSEPDQTVRLITARSGEEVPEPDVDDMNENEASAADPLLLSNLTSSTNPKPEDRKAKRSSLTSQKRHSGLSTAQRESGASSLESKSRASEPEGSGSESISGSLSGHLPERLSKIALTYRTNEWAKHLTLADKPDTEGTADLEPSSPGIQVDTNFAEASEGQKSENQKTEDQNVDAQPVQPTAYIPSGHRNGEPRRSLSQTSLRPESKPAVTVPSRPELAQGQRQQAALMRTPSTTSLAAIPERSESNTSNAHSDHAIRMNLSRNYSAPMVSQTLVESPIEGSIPAAIPEDRAVSPMPNTLLGKRDSMLRNRISTISFSNHPSAPNLAITTPSETDSARHVPTSEANADGLVSLNAYQAHTPIEQPTSPSDPLKNSMDENTTLVQRKELMKQRRSSRESWPAPKHFAPRASVGQFNSHQPQRTSSSTDHKKREAMLASWRESFRQDTQTKQQLPRRAQVDEDRRAVMLNEKRQQQMRMQRQAAVASKRESTFDTMMRRGDMIEMHKEALRKMQAKAAPK</sequence>
<evidence type="ECO:0000313" key="1">
    <source>
        <dbReference type="EMBL" id="KAK3064173.1"/>
    </source>
</evidence>
<name>A0ACC3DAA3_9PEZI</name>
<keyword evidence="2" id="KW-1185">Reference proteome</keyword>
<reference evidence="1" key="1">
    <citation type="submission" date="2024-09" db="EMBL/GenBank/DDBJ databases">
        <title>Black Yeasts Isolated from many extreme environments.</title>
        <authorList>
            <person name="Coleine C."/>
            <person name="Stajich J.E."/>
            <person name="Selbmann L."/>
        </authorList>
    </citation>
    <scope>NUCLEOTIDE SEQUENCE</scope>
    <source>
        <strain evidence="1">CCFEE 5737</strain>
    </source>
</reference>
<proteinExistence type="predicted"/>
<comment type="caution">
    <text evidence="1">The sequence shown here is derived from an EMBL/GenBank/DDBJ whole genome shotgun (WGS) entry which is preliminary data.</text>
</comment>
<dbReference type="Proteomes" id="UP001186974">
    <property type="component" value="Unassembled WGS sequence"/>
</dbReference>
<evidence type="ECO:0000313" key="2">
    <source>
        <dbReference type="Proteomes" id="UP001186974"/>
    </source>
</evidence>
<organism evidence="1 2">
    <name type="scientific">Coniosporium uncinatum</name>
    <dbReference type="NCBI Taxonomy" id="93489"/>
    <lineage>
        <taxon>Eukaryota</taxon>
        <taxon>Fungi</taxon>
        <taxon>Dikarya</taxon>
        <taxon>Ascomycota</taxon>
        <taxon>Pezizomycotina</taxon>
        <taxon>Dothideomycetes</taxon>
        <taxon>Dothideomycetes incertae sedis</taxon>
        <taxon>Coniosporium</taxon>
    </lineage>
</organism>
<protein>
    <submittedName>
        <fullName evidence="1">Uncharacterized protein</fullName>
    </submittedName>
</protein>
<dbReference type="EMBL" id="JAWDJW010006594">
    <property type="protein sequence ID" value="KAK3064173.1"/>
    <property type="molecule type" value="Genomic_DNA"/>
</dbReference>